<comment type="caution">
    <text evidence="5">The sequence shown here is derived from an EMBL/GenBank/DDBJ whole genome shotgun (WGS) entry which is preliminary data.</text>
</comment>
<feature type="repeat" description="TPR" evidence="3">
    <location>
        <begin position="72"/>
        <end position="105"/>
    </location>
</feature>
<protein>
    <recommendedName>
        <fullName evidence="7">PEP-CTERM system TPR-repeat lipoprotein</fullName>
    </recommendedName>
</protein>
<dbReference type="PROSITE" id="PS50005">
    <property type="entry name" value="TPR"/>
    <property type="match status" value="3"/>
</dbReference>
<dbReference type="Proteomes" id="UP001156601">
    <property type="component" value="Unassembled WGS sequence"/>
</dbReference>
<keyword evidence="4" id="KW-0732">Signal</keyword>
<evidence type="ECO:0000313" key="6">
    <source>
        <dbReference type="Proteomes" id="UP001156601"/>
    </source>
</evidence>
<accession>A0AA37WJY4</accession>
<dbReference type="EMBL" id="BSOT01000011">
    <property type="protein sequence ID" value="GLR72588.1"/>
    <property type="molecule type" value="Genomic_DNA"/>
</dbReference>
<dbReference type="RefSeq" id="WP_284219000.1">
    <property type="nucleotide sequence ID" value="NZ_BSOT01000011.1"/>
</dbReference>
<keyword evidence="2 3" id="KW-0802">TPR repeat</keyword>
<reference evidence="5" key="2">
    <citation type="submission" date="2023-01" db="EMBL/GenBank/DDBJ databases">
        <title>Draft genome sequence of Agaribacter marinus strain NBRC 110023.</title>
        <authorList>
            <person name="Sun Q."/>
            <person name="Mori K."/>
        </authorList>
    </citation>
    <scope>NUCLEOTIDE SEQUENCE</scope>
    <source>
        <strain evidence="5">NBRC 110023</strain>
    </source>
</reference>
<evidence type="ECO:0000313" key="5">
    <source>
        <dbReference type="EMBL" id="GLR72588.1"/>
    </source>
</evidence>
<evidence type="ECO:0000256" key="3">
    <source>
        <dbReference type="PROSITE-ProRule" id="PRU00339"/>
    </source>
</evidence>
<dbReference type="NCBIfam" id="TIGR02917">
    <property type="entry name" value="PEP_TPR_lipo"/>
    <property type="match status" value="1"/>
</dbReference>
<dbReference type="AlphaFoldDB" id="A0AA37WJY4"/>
<dbReference type="PROSITE" id="PS51257">
    <property type="entry name" value="PROKAR_LIPOPROTEIN"/>
    <property type="match status" value="1"/>
</dbReference>
<feature type="signal peptide" evidence="4">
    <location>
        <begin position="1"/>
        <end position="32"/>
    </location>
</feature>
<dbReference type="Gene3D" id="1.25.40.10">
    <property type="entry name" value="Tetratricopeptide repeat domain"/>
    <property type="match status" value="4"/>
</dbReference>
<evidence type="ECO:0008006" key="7">
    <source>
        <dbReference type="Google" id="ProtNLM"/>
    </source>
</evidence>
<evidence type="ECO:0000256" key="1">
    <source>
        <dbReference type="ARBA" id="ARBA00022737"/>
    </source>
</evidence>
<evidence type="ECO:0000256" key="4">
    <source>
        <dbReference type="SAM" id="SignalP"/>
    </source>
</evidence>
<keyword evidence="1" id="KW-0677">Repeat</keyword>
<reference evidence="5" key="1">
    <citation type="journal article" date="2014" name="Int. J. Syst. Evol. Microbiol.">
        <title>Complete genome sequence of Corynebacterium casei LMG S-19264T (=DSM 44701T), isolated from a smear-ripened cheese.</title>
        <authorList>
            <consortium name="US DOE Joint Genome Institute (JGI-PGF)"/>
            <person name="Walter F."/>
            <person name="Albersmeier A."/>
            <person name="Kalinowski J."/>
            <person name="Ruckert C."/>
        </authorList>
    </citation>
    <scope>NUCLEOTIDE SEQUENCE</scope>
    <source>
        <strain evidence="5">NBRC 110023</strain>
    </source>
</reference>
<organism evidence="5 6">
    <name type="scientific">Agaribacter marinus</name>
    <dbReference type="NCBI Taxonomy" id="1431249"/>
    <lineage>
        <taxon>Bacteria</taxon>
        <taxon>Pseudomonadati</taxon>
        <taxon>Pseudomonadota</taxon>
        <taxon>Gammaproteobacteria</taxon>
        <taxon>Alteromonadales</taxon>
        <taxon>Alteromonadaceae</taxon>
        <taxon>Agaribacter</taxon>
    </lineage>
</organism>
<dbReference type="PANTHER" id="PTHR44943">
    <property type="entry name" value="CELLULOSE SYNTHASE OPERON PROTEIN C"/>
    <property type="match status" value="1"/>
</dbReference>
<dbReference type="InterPro" id="IPR014266">
    <property type="entry name" value="PEP-CTERM_TPR_PrsT"/>
</dbReference>
<dbReference type="InterPro" id="IPR051685">
    <property type="entry name" value="Ycf3/AcsC/BcsC/TPR_MFPF"/>
</dbReference>
<dbReference type="PANTHER" id="PTHR44943:SF8">
    <property type="entry name" value="TPR REPEAT-CONTAINING PROTEIN MJ0263"/>
    <property type="match status" value="1"/>
</dbReference>
<feature type="repeat" description="TPR" evidence="3">
    <location>
        <begin position="783"/>
        <end position="816"/>
    </location>
</feature>
<keyword evidence="6" id="KW-1185">Reference proteome</keyword>
<dbReference type="Pfam" id="PF13432">
    <property type="entry name" value="TPR_16"/>
    <property type="match status" value="1"/>
</dbReference>
<gene>
    <name evidence="5" type="ORF">GCM10007852_34960</name>
</gene>
<dbReference type="SMART" id="SM00028">
    <property type="entry name" value="TPR"/>
    <property type="match status" value="11"/>
</dbReference>
<proteinExistence type="predicted"/>
<dbReference type="SUPFAM" id="SSF48452">
    <property type="entry name" value="TPR-like"/>
    <property type="match status" value="5"/>
</dbReference>
<dbReference type="InterPro" id="IPR019734">
    <property type="entry name" value="TPR_rpt"/>
</dbReference>
<feature type="repeat" description="TPR" evidence="3">
    <location>
        <begin position="817"/>
        <end position="850"/>
    </location>
</feature>
<name>A0AA37WJY4_9ALTE</name>
<dbReference type="InterPro" id="IPR011990">
    <property type="entry name" value="TPR-like_helical_dom_sf"/>
</dbReference>
<sequence>MQGSKRRFTKKSAIKALLKLSAISAFSISLLACSGKTADEHIEQARVFAEQGDTQAAIVELKNAVQENPQLAAARFELGKVYLSTNKYDSAEKELSRALELGQPAADVIPLLSQAYQRTGANVALSELEIDESQLTSVERLEFGYRKLQSLVQLEKNADARNLIDDLLLIESTSVYRGLVSAVQQVLNQDFPAALEVAKTLKAQAPLNRDVLNFTARMYILNEQMGEATKVYEDYIKVAPDDIEIKFGLANILVEQGETERAEVHIDDLLAINSNNALLNQLKGVTRAAAEDHAAALEYSENSIKFGRADPTSRLIAGYSAFKLGEFEKAVGHLAFIAEFLPDNHPGLRILAASQLQANMGDQTDEVLARLDNITAEDASLFSRAGYELLKAGDEEAARTVIEQAEKISETADDLTRLGILKLSLNDVEGLLDLEQAVDKAPESVTAKTTLASAYLSTGQLDKALALAKEWQTAAAASVDGYLLQAEVEQRQDDFVASQSTLDKAKTLAPESEAVQVAQIRLYLRQSKNEDALTATEQLLSKSPSNIVGLASYFALKAQKGNSAAAYEKIKAQQAANPDNAPIRLLTARAAIATNNVNDAIDVLDDINADKSSPNQYWALYGSALLRANKVNEAETHYNKWAELYPNQESAVLGQLLILDGKREYEKALNIATNFLVRENNLQVQFIQAYLYAMNNRLTEAKNALKNIDEQYIQLPFLRGVKARIALLENKPEDAIDDAKVAYDANRNINNLLVLTRAYDLTGKSDLSFSVIKAHSNDAPRDVRVLMLLGERQIQKGSIVDAMSTYEQVIEITPNNFVVLNNLAYLAMEEGQLDKAAELSKRAYDIRPDNVATADTYAQVLLKQDKVEDAVDVYKRAITDEVKNEEILLNFVESLLLSGNKLIAERRLNELSLRSPISKDRAEQLKKDYDL</sequence>
<dbReference type="Pfam" id="PF14559">
    <property type="entry name" value="TPR_19"/>
    <property type="match status" value="4"/>
</dbReference>
<feature type="chain" id="PRO_5041377389" description="PEP-CTERM system TPR-repeat lipoprotein" evidence="4">
    <location>
        <begin position="33"/>
        <end position="931"/>
    </location>
</feature>
<evidence type="ECO:0000256" key="2">
    <source>
        <dbReference type="ARBA" id="ARBA00022803"/>
    </source>
</evidence>